<accession>A0A073AZ46</accession>
<dbReference type="STRING" id="28042.GU90_10705"/>
<keyword evidence="1" id="KW-0560">Oxidoreductase</keyword>
<evidence type="ECO:0000256" key="1">
    <source>
        <dbReference type="ARBA" id="ARBA00023002"/>
    </source>
</evidence>
<dbReference type="SUPFAM" id="SSF50475">
    <property type="entry name" value="FMN-binding split barrel"/>
    <property type="match status" value="1"/>
</dbReference>
<evidence type="ECO:0000313" key="4">
    <source>
        <dbReference type="Proteomes" id="UP000031419"/>
    </source>
</evidence>
<dbReference type="NCBIfam" id="TIGR03618">
    <property type="entry name" value="Rv1155_F420"/>
    <property type="match status" value="1"/>
</dbReference>
<proteinExistence type="predicted"/>
<name>A0A073AZ46_9PSEU</name>
<evidence type="ECO:0000259" key="2">
    <source>
        <dbReference type="Pfam" id="PF01243"/>
    </source>
</evidence>
<protein>
    <submittedName>
        <fullName evidence="3">Pyridoxamine 5'-phosphate oxidase</fullName>
    </submittedName>
</protein>
<dbReference type="InterPro" id="IPR012349">
    <property type="entry name" value="Split_barrel_FMN-bd"/>
</dbReference>
<gene>
    <name evidence="3" type="ORF">GU90_10705</name>
</gene>
<dbReference type="EMBL" id="JNVU01000026">
    <property type="protein sequence ID" value="KEI44347.1"/>
    <property type="molecule type" value="Genomic_DNA"/>
</dbReference>
<evidence type="ECO:0000313" key="3">
    <source>
        <dbReference type="EMBL" id="KEI44347.1"/>
    </source>
</evidence>
<dbReference type="InterPro" id="IPR052019">
    <property type="entry name" value="F420H2_bilvrd_red/Heme_oxyg"/>
</dbReference>
<dbReference type="InterPro" id="IPR019920">
    <property type="entry name" value="F420-binding_dom_put"/>
</dbReference>
<dbReference type="PANTHER" id="PTHR35176">
    <property type="entry name" value="HEME OXYGENASE HI_0854-RELATED"/>
    <property type="match status" value="1"/>
</dbReference>
<dbReference type="PANTHER" id="PTHR35176:SF2">
    <property type="entry name" value="F420H(2)-DEPENDENT REDUCTASE RV1155"/>
    <property type="match status" value="1"/>
</dbReference>
<dbReference type="AlphaFoldDB" id="A0A073AZ46"/>
<feature type="domain" description="Pyridoxamine 5'-phosphate oxidase N-terminal" evidence="2">
    <location>
        <begin position="3"/>
        <end position="129"/>
    </location>
</feature>
<dbReference type="InterPro" id="IPR011576">
    <property type="entry name" value="Pyridox_Oxase_N"/>
</dbReference>
<dbReference type="GO" id="GO:0005829">
    <property type="term" value="C:cytosol"/>
    <property type="evidence" value="ECO:0007669"/>
    <property type="project" value="TreeGrafter"/>
</dbReference>
<organism evidence="3 4">
    <name type="scientific">Saccharopolyspora rectivirgula</name>
    <dbReference type="NCBI Taxonomy" id="28042"/>
    <lineage>
        <taxon>Bacteria</taxon>
        <taxon>Bacillati</taxon>
        <taxon>Actinomycetota</taxon>
        <taxon>Actinomycetes</taxon>
        <taxon>Pseudonocardiales</taxon>
        <taxon>Pseudonocardiaceae</taxon>
        <taxon>Saccharopolyspora</taxon>
    </lineage>
</organism>
<comment type="caution">
    <text evidence="3">The sequence shown here is derived from an EMBL/GenBank/DDBJ whole genome shotgun (WGS) entry which is preliminary data.</text>
</comment>
<dbReference type="Pfam" id="PF01243">
    <property type="entry name" value="PNPOx_N"/>
    <property type="match status" value="1"/>
</dbReference>
<dbReference type="GO" id="GO:0016627">
    <property type="term" value="F:oxidoreductase activity, acting on the CH-CH group of donors"/>
    <property type="evidence" value="ECO:0007669"/>
    <property type="project" value="TreeGrafter"/>
</dbReference>
<dbReference type="Proteomes" id="UP000031419">
    <property type="component" value="Unassembled WGS sequence"/>
</dbReference>
<dbReference type="eggNOG" id="COG0748">
    <property type="taxonomic scope" value="Bacteria"/>
</dbReference>
<keyword evidence="4" id="KW-1185">Reference proteome</keyword>
<sequence length="136" mass="15243">MDPEEALDIVRTQHRAVLATLRRNGTPQMTPVLVTADNAGHVTVSTVAGSAKVRNLRRDPRAWVCVLPEQFFGHWVQIEGEVRIVPLPEAMPLLEEYYRSISGEHPDWAAYRAAMWAEHRVLLQLTPTRAVGSPTP</sequence>
<dbReference type="OrthoDB" id="1094370at2"/>
<reference evidence="3 4" key="1">
    <citation type="submission" date="2014-06" db="EMBL/GenBank/DDBJ databases">
        <title>Saccharopolyspora rectivirgula DSM-43113 Genome sequencing.</title>
        <authorList>
            <person name="Barrera C."/>
            <person name="Millon L."/>
            <person name="Rognon B."/>
            <person name="Zaugg C."/>
            <person name="Monod M."/>
        </authorList>
    </citation>
    <scope>NUCLEOTIDE SEQUENCE [LARGE SCALE GENOMIC DNA]</scope>
    <source>
        <strain evidence="3 4">DSM 43113</strain>
    </source>
</reference>
<dbReference type="Gene3D" id="2.30.110.10">
    <property type="entry name" value="Electron Transport, Fmn-binding Protein, Chain A"/>
    <property type="match status" value="1"/>
</dbReference>
<dbReference type="GO" id="GO:0070967">
    <property type="term" value="F:coenzyme F420 binding"/>
    <property type="evidence" value="ECO:0007669"/>
    <property type="project" value="TreeGrafter"/>
</dbReference>